<reference evidence="10 11" key="1">
    <citation type="submission" date="2015-07" db="EMBL/GenBank/DDBJ databases">
        <title>Comparative genomics of the Sigatoka disease complex on banana suggests a link between parallel evolutionary changes in Pseudocercospora fijiensis and Pseudocercospora eumusae and increased virulence on the banana host.</title>
        <authorList>
            <person name="Chang T.-C."/>
            <person name="Salvucci A."/>
            <person name="Crous P.W."/>
            <person name="Stergiopoulos I."/>
        </authorList>
    </citation>
    <scope>NUCLEOTIDE SEQUENCE [LARGE SCALE GENOMIC DNA]</scope>
    <source>
        <strain evidence="10 11">CBS 116634</strain>
    </source>
</reference>
<evidence type="ECO:0000313" key="11">
    <source>
        <dbReference type="Proteomes" id="UP000073492"/>
    </source>
</evidence>
<evidence type="ECO:0000256" key="3">
    <source>
        <dbReference type="ARBA" id="ARBA00022617"/>
    </source>
</evidence>
<feature type="domain" description="Heme haloperoxidase family profile" evidence="9">
    <location>
        <begin position="117"/>
        <end position="364"/>
    </location>
</feature>
<dbReference type="InterPro" id="IPR036851">
    <property type="entry name" value="Chloroperoxidase-like_sf"/>
</dbReference>
<dbReference type="OrthoDB" id="407298at2759"/>
<keyword evidence="5" id="KW-0560">Oxidoreductase</keyword>
<evidence type="ECO:0000256" key="8">
    <source>
        <dbReference type="SAM" id="Phobius"/>
    </source>
</evidence>
<evidence type="ECO:0000256" key="4">
    <source>
        <dbReference type="ARBA" id="ARBA00022723"/>
    </source>
</evidence>
<dbReference type="GO" id="GO:0004601">
    <property type="term" value="F:peroxidase activity"/>
    <property type="evidence" value="ECO:0007669"/>
    <property type="project" value="UniProtKB-KW"/>
</dbReference>
<comment type="caution">
    <text evidence="10">The sequence shown here is derived from an EMBL/GenBank/DDBJ whole genome shotgun (WGS) entry which is preliminary data.</text>
</comment>
<dbReference type="GO" id="GO:0046872">
    <property type="term" value="F:metal ion binding"/>
    <property type="evidence" value="ECO:0007669"/>
    <property type="project" value="UniProtKB-KW"/>
</dbReference>
<accession>A0A139I220</accession>
<keyword evidence="8" id="KW-0812">Transmembrane</keyword>
<organism evidence="10 11">
    <name type="scientific">Pseudocercospora musae</name>
    <dbReference type="NCBI Taxonomy" id="113226"/>
    <lineage>
        <taxon>Eukaryota</taxon>
        <taxon>Fungi</taxon>
        <taxon>Dikarya</taxon>
        <taxon>Ascomycota</taxon>
        <taxon>Pezizomycotina</taxon>
        <taxon>Dothideomycetes</taxon>
        <taxon>Dothideomycetidae</taxon>
        <taxon>Mycosphaerellales</taxon>
        <taxon>Mycosphaerellaceae</taxon>
        <taxon>Pseudocercospora</taxon>
    </lineage>
</organism>
<evidence type="ECO:0000256" key="7">
    <source>
        <dbReference type="ARBA" id="ARBA00025795"/>
    </source>
</evidence>
<gene>
    <name evidence="10" type="ORF">AC579_4143</name>
</gene>
<evidence type="ECO:0000313" key="10">
    <source>
        <dbReference type="EMBL" id="KXT08741.1"/>
    </source>
</evidence>
<keyword evidence="2" id="KW-0575">Peroxidase</keyword>
<sequence>MHRQGERTGYKNISSRTDTRSICIVSPAFFLPAHFLLVTTMKTTLLLAGALGASAFPQLKRGGEDFELMLRDLYHNEEKRGLMTRADYLGISKAETNCGTRACPIFDPKDQLVSVSGEHVWAAPGPGDIRGPCPGLNAAANHGYLPRNGIASLEQTVSGLGAAYNLGPRISAALAAYAIAVDGNVVEGVWSIGGPLPTDELTGAILGTGQGLSYSHNNYEGDSSIGRGDAYINNGDAHSLNVTRFEQVYNIAVKDGSDRYTLDKFRSKFEEAQNESIANNPYYFTGAFSTVVVVPAAYNFVINLMSNHSAEQPAGYLDGYNFKSFFGVAGNPGSFQWLKGQERIPKDWYRRPSYAPYEAQDVLGDVAIGYLAYPSTLKFGGNTGKVNTFTGLNVANITGGVLSASTLFSGDNFACFSFQLLQQAIPDFLNKAVNDLAPITNLVNKYVGPIVGGLNCPQLGKLDVGLFDQFPGYKYSPTGPDTNY</sequence>
<keyword evidence="11" id="KW-1185">Reference proteome</keyword>
<name>A0A139I220_9PEZI</name>
<evidence type="ECO:0000256" key="5">
    <source>
        <dbReference type="ARBA" id="ARBA00023002"/>
    </source>
</evidence>
<evidence type="ECO:0000256" key="6">
    <source>
        <dbReference type="ARBA" id="ARBA00023004"/>
    </source>
</evidence>
<dbReference type="EMBL" id="LFZO01000406">
    <property type="protein sequence ID" value="KXT08741.1"/>
    <property type="molecule type" value="Genomic_DNA"/>
</dbReference>
<keyword evidence="6" id="KW-0408">Iron</keyword>
<dbReference type="Gene3D" id="1.10.489.10">
    <property type="entry name" value="Chloroperoxidase-like"/>
    <property type="match status" value="1"/>
</dbReference>
<dbReference type="PANTHER" id="PTHR33577:SF1">
    <property type="entry name" value="HEME HALOPEROXIDASE FAMILY PROFILE DOMAIN-CONTAINING PROTEIN"/>
    <property type="match status" value="1"/>
</dbReference>
<dbReference type="PROSITE" id="PS51405">
    <property type="entry name" value="HEME_HALOPEROXIDASE"/>
    <property type="match status" value="1"/>
</dbReference>
<dbReference type="PANTHER" id="PTHR33577">
    <property type="entry name" value="STERIGMATOCYSTIN BIOSYNTHESIS PEROXIDASE STCC-RELATED"/>
    <property type="match status" value="1"/>
</dbReference>
<keyword evidence="8" id="KW-0472">Membrane</keyword>
<keyword evidence="4" id="KW-0479">Metal-binding</keyword>
<keyword evidence="8" id="KW-1133">Transmembrane helix</keyword>
<comment type="cofactor">
    <cofactor evidence="1">
        <name>heme b</name>
        <dbReference type="ChEBI" id="CHEBI:60344"/>
    </cofactor>
</comment>
<dbReference type="Pfam" id="PF01328">
    <property type="entry name" value="Peroxidase_2"/>
    <property type="match status" value="1"/>
</dbReference>
<proteinExistence type="inferred from homology"/>
<keyword evidence="3" id="KW-0349">Heme</keyword>
<protein>
    <recommendedName>
        <fullName evidence="9">Heme haloperoxidase family profile domain-containing protein</fullName>
    </recommendedName>
</protein>
<dbReference type="SUPFAM" id="SSF47571">
    <property type="entry name" value="Cloroperoxidase"/>
    <property type="match status" value="1"/>
</dbReference>
<comment type="similarity">
    <text evidence="7">Belongs to the chloroperoxidase family.</text>
</comment>
<dbReference type="Proteomes" id="UP000073492">
    <property type="component" value="Unassembled WGS sequence"/>
</dbReference>
<evidence type="ECO:0000259" key="9">
    <source>
        <dbReference type="PROSITE" id="PS51405"/>
    </source>
</evidence>
<feature type="transmembrane region" description="Helical" evidence="8">
    <location>
        <begin position="21"/>
        <end position="41"/>
    </location>
</feature>
<evidence type="ECO:0000256" key="1">
    <source>
        <dbReference type="ARBA" id="ARBA00001970"/>
    </source>
</evidence>
<dbReference type="AlphaFoldDB" id="A0A139I220"/>
<evidence type="ECO:0000256" key="2">
    <source>
        <dbReference type="ARBA" id="ARBA00022559"/>
    </source>
</evidence>
<dbReference type="InterPro" id="IPR000028">
    <property type="entry name" value="Chloroperoxidase"/>
</dbReference>